<feature type="domain" description="HTH luxR-type" evidence="7">
    <location>
        <begin position="145"/>
        <end position="210"/>
    </location>
</feature>
<evidence type="ECO:0000256" key="3">
    <source>
        <dbReference type="ARBA" id="ARBA00023015"/>
    </source>
</evidence>
<keyword evidence="4 9" id="KW-0238">DNA-binding</keyword>
<dbReference type="SMART" id="SM00448">
    <property type="entry name" value="REC"/>
    <property type="match status" value="1"/>
</dbReference>
<sequence length="218" mass="24279">MPEPRKTTKETLSPIVFIVDDDVSMREALTDLFRSMKFDAEAFDSAAAFLEKANLNRHGCLLLDVRLPGVSGLDFQMQLERVGNRMPIIFMTGFGDIPMSVRAMKAGAVDFLTKPFKEQDILDAVAAAMERDASRRRENAQNEAVASLAGQLTPREREVMGAVVRGLMNKQIAYELGISEVTVKLHRGNVMRKMEARSVADLVRKAELIDDKLRPPVS</sequence>
<dbReference type="PRINTS" id="PR00038">
    <property type="entry name" value="HTHLUXR"/>
</dbReference>
<dbReference type="GO" id="GO:0000160">
    <property type="term" value="P:phosphorelay signal transduction system"/>
    <property type="evidence" value="ECO:0007669"/>
    <property type="project" value="UniProtKB-KW"/>
</dbReference>
<keyword evidence="2" id="KW-0902">Two-component regulatory system</keyword>
<dbReference type="FunFam" id="3.40.50.2300:FF:000018">
    <property type="entry name" value="DNA-binding transcriptional regulator NtrC"/>
    <property type="match status" value="1"/>
</dbReference>
<dbReference type="PROSITE" id="PS50110">
    <property type="entry name" value="RESPONSE_REGULATORY"/>
    <property type="match status" value="1"/>
</dbReference>
<evidence type="ECO:0000256" key="2">
    <source>
        <dbReference type="ARBA" id="ARBA00023012"/>
    </source>
</evidence>
<evidence type="ECO:0000256" key="1">
    <source>
        <dbReference type="ARBA" id="ARBA00022553"/>
    </source>
</evidence>
<dbReference type="Gene3D" id="1.10.10.10">
    <property type="entry name" value="Winged helix-like DNA-binding domain superfamily/Winged helix DNA-binding domain"/>
    <property type="match status" value="1"/>
</dbReference>
<dbReference type="GO" id="GO:0003677">
    <property type="term" value="F:DNA binding"/>
    <property type="evidence" value="ECO:0007669"/>
    <property type="project" value="UniProtKB-KW"/>
</dbReference>
<protein>
    <submittedName>
        <fullName evidence="9">DNA-binding response regulator</fullName>
    </submittedName>
</protein>
<organism evidence="9 10">
    <name type="scientific">Rhizobium tropici</name>
    <dbReference type="NCBI Taxonomy" id="398"/>
    <lineage>
        <taxon>Bacteria</taxon>
        <taxon>Pseudomonadati</taxon>
        <taxon>Pseudomonadota</taxon>
        <taxon>Alphaproteobacteria</taxon>
        <taxon>Hyphomicrobiales</taxon>
        <taxon>Rhizobiaceae</taxon>
        <taxon>Rhizobium/Agrobacterium group</taxon>
        <taxon>Rhizobium</taxon>
    </lineage>
</organism>
<evidence type="ECO:0000256" key="5">
    <source>
        <dbReference type="ARBA" id="ARBA00023163"/>
    </source>
</evidence>
<feature type="domain" description="Response regulatory" evidence="8">
    <location>
        <begin position="15"/>
        <end position="129"/>
    </location>
</feature>
<dbReference type="Pfam" id="PF00072">
    <property type="entry name" value="Response_reg"/>
    <property type="match status" value="1"/>
</dbReference>
<dbReference type="Pfam" id="PF00196">
    <property type="entry name" value="GerE"/>
    <property type="match status" value="1"/>
</dbReference>
<accession>A0A329YAP7</accession>
<dbReference type="RefSeq" id="WP_112345815.1">
    <property type="nucleotide sequence ID" value="NZ_QMKK01000061.1"/>
</dbReference>
<dbReference type="OrthoDB" id="9782655at2"/>
<evidence type="ECO:0000256" key="4">
    <source>
        <dbReference type="ARBA" id="ARBA00023125"/>
    </source>
</evidence>
<feature type="modified residue" description="4-aspartylphosphate" evidence="6">
    <location>
        <position position="64"/>
    </location>
</feature>
<dbReference type="SUPFAM" id="SSF52172">
    <property type="entry name" value="CheY-like"/>
    <property type="match status" value="1"/>
</dbReference>
<evidence type="ECO:0000259" key="7">
    <source>
        <dbReference type="PROSITE" id="PS50043"/>
    </source>
</evidence>
<evidence type="ECO:0000259" key="8">
    <source>
        <dbReference type="PROSITE" id="PS50110"/>
    </source>
</evidence>
<dbReference type="AlphaFoldDB" id="A0A329YAP7"/>
<evidence type="ECO:0000313" key="10">
    <source>
        <dbReference type="Proteomes" id="UP000251205"/>
    </source>
</evidence>
<dbReference type="SMART" id="SM00421">
    <property type="entry name" value="HTH_LUXR"/>
    <property type="match status" value="1"/>
</dbReference>
<keyword evidence="1 6" id="KW-0597">Phosphoprotein</keyword>
<dbReference type="PROSITE" id="PS00622">
    <property type="entry name" value="HTH_LUXR_1"/>
    <property type="match status" value="1"/>
</dbReference>
<evidence type="ECO:0000313" key="9">
    <source>
        <dbReference type="EMBL" id="RAX37550.1"/>
    </source>
</evidence>
<dbReference type="Gene3D" id="3.40.50.2300">
    <property type="match status" value="1"/>
</dbReference>
<dbReference type="InterPro" id="IPR001789">
    <property type="entry name" value="Sig_transdc_resp-reg_receiver"/>
</dbReference>
<dbReference type="Proteomes" id="UP000251205">
    <property type="component" value="Unassembled WGS sequence"/>
</dbReference>
<keyword evidence="3" id="KW-0805">Transcription regulation</keyword>
<keyword evidence="5" id="KW-0804">Transcription</keyword>
<dbReference type="PANTHER" id="PTHR44688">
    <property type="entry name" value="DNA-BINDING TRANSCRIPTIONAL ACTIVATOR DEVR_DOSR"/>
    <property type="match status" value="1"/>
</dbReference>
<dbReference type="GO" id="GO:0006355">
    <property type="term" value="P:regulation of DNA-templated transcription"/>
    <property type="evidence" value="ECO:0007669"/>
    <property type="project" value="InterPro"/>
</dbReference>
<dbReference type="PANTHER" id="PTHR44688:SF16">
    <property type="entry name" value="DNA-BINDING TRANSCRIPTIONAL ACTIVATOR DEVR_DOSR"/>
    <property type="match status" value="1"/>
</dbReference>
<name>A0A329YAP7_RHITR</name>
<dbReference type="PROSITE" id="PS50043">
    <property type="entry name" value="HTH_LUXR_2"/>
    <property type="match status" value="1"/>
</dbReference>
<reference evidence="9 10" key="1">
    <citation type="submission" date="2018-06" db="EMBL/GenBank/DDBJ databases">
        <title>Whole Genome Sequence of an efficient microsymbiont, Rhizobium tropici.</title>
        <authorList>
            <person name="Srinivasan R."/>
            <person name="Singh H.V."/>
            <person name="Srivastava R."/>
            <person name="Kumari B."/>
            <person name="Radhakrishna A."/>
        </authorList>
    </citation>
    <scope>NUCLEOTIDE SEQUENCE [LARGE SCALE GENOMIC DNA]</scope>
    <source>
        <strain evidence="9 10">IGFRI Rhizo-19</strain>
    </source>
</reference>
<proteinExistence type="predicted"/>
<dbReference type="InterPro" id="IPR036388">
    <property type="entry name" value="WH-like_DNA-bd_sf"/>
</dbReference>
<dbReference type="InterPro" id="IPR011006">
    <property type="entry name" value="CheY-like_superfamily"/>
</dbReference>
<dbReference type="CDD" id="cd17537">
    <property type="entry name" value="REC_FixJ"/>
    <property type="match status" value="1"/>
</dbReference>
<comment type="caution">
    <text evidence="9">The sequence shown here is derived from an EMBL/GenBank/DDBJ whole genome shotgun (WGS) entry which is preliminary data.</text>
</comment>
<gene>
    <name evidence="9" type="ORF">DQ393_32700</name>
</gene>
<evidence type="ECO:0000256" key="6">
    <source>
        <dbReference type="PROSITE-ProRule" id="PRU00169"/>
    </source>
</evidence>
<dbReference type="EMBL" id="QMKK01000061">
    <property type="protein sequence ID" value="RAX37550.1"/>
    <property type="molecule type" value="Genomic_DNA"/>
</dbReference>
<dbReference type="InterPro" id="IPR000792">
    <property type="entry name" value="Tscrpt_reg_LuxR_C"/>
</dbReference>
<dbReference type="CDD" id="cd06170">
    <property type="entry name" value="LuxR_C_like"/>
    <property type="match status" value="1"/>
</dbReference>